<reference evidence="2" key="2">
    <citation type="journal article" date="2019" name="IMA Fungus">
        <title>Genome sequencing and comparison of five Tilletia species to identify candidate genes for the detection of regulated species infecting wheat.</title>
        <authorList>
            <person name="Nguyen H.D.T."/>
            <person name="Sultana T."/>
            <person name="Kesanakurti P."/>
            <person name="Hambleton S."/>
        </authorList>
    </citation>
    <scope>NUCLEOTIDE SEQUENCE</scope>
    <source>
        <strain evidence="2">DAOMC 236416</strain>
    </source>
</reference>
<proteinExistence type="predicted"/>
<comment type="caution">
    <text evidence="2">The sequence shown here is derived from an EMBL/GenBank/DDBJ whole genome shotgun (WGS) entry which is preliminary data.</text>
</comment>
<sequence>MTETTANNNDAPAAPAQGATRAGSEAPGSADDQRRLETLASENPAAANLARVLMSAGHSTVSAIAMVTAAIVPPPLLAPPTGANDGQSAMQKSGPTTPRRKAADTDVIRGGSVPPSDPPVPGKRTRTETPTRSPAKRHKATEASIATGQADDEEEFDPSPAYLNPHEFDELWPADRIVAKVKKLEYVGMWFFTPVGCKQAEEQRMDGTEDTVMVRSNGMLKAAGTTKAPIADENLSPHQFAAATSLWLKVARKVKVPNKIICEMIVLNSEIIGHDHWSTDPTTLMMWHSHQRRTWSRYMANPQGETPFKLHALNPATQPKPPFVPSPPSVSPRLPSTATRFFVRPGEPAPPSTFEAQQVRADLLPAPSPPACDAAPQPHRTTESIAAFLPSARTALSPSSRTIPAGRTAFASRTLAKGSAFPSTSAAATAAAETTLIDARGVAAAHTATRTVHARPAAVEQTLGPTPLRANGWRAALRKWMLDGRYPTIVAGIEHGFKIGLPHITSTFVPPNHNSATKDSATVLSKIAKEQAAGRYTGPFSRAECEAAVGGPFQCSPIALAPKPPDGWRFIQDASFPRYDPFVRSINAQVDSDEWPCTYSGISMAIWQIIRLPPTAQAAARDVRSAYRAILLHPSQWPAAVVQWDGKFYVDKALAFGMSSSAGAWGVVGDALADVLRAEGIGPILKWVDDYLFFRVPSSAVPEVNACRSALAARVRPGQRGGCLFWRDGEHDLSEDFTRPIRDLAASPSEWAYSFKEVDAICDPLGVPWSEEKEQPFGPVVTYYGIVFNIPARTMALPERKRVALRANIDSWLATRSHTRSEAESLLGQLQFATHVVPSGRPYLSGLVQFLGMHAAAASRRRGPARENVFDSAPLHPPARVRLDLLWWHLVLDCLVVSRSFENDLELYDPGLYTDACGSGAGVVLDGKVAAYAFSPNWRAGGRDIMWAEAVGAELGLLHLVAGGARDRRLRLYNDNTAVEAGLRHGRVRNEAANECLERLFRFAYRHNLDLVPARVSSGENPADGPSRGAVSLLPRLPSVVLPSELAGVLHRLW</sequence>
<accession>A0A177TAL8</accession>
<dbReference type="PANTHER" id="PTHR33050:SF7">
    <property type="entry name" value="RIBONUCLEASE H"/>
    <property type="match status" value="1"/>
</dbReference>
<feature type="region of interest" description="Disordered" evidence="1">
    <location>
        <begin position="78"/>
        <end position="162"/>
    </location>
</feature>
<dbReference type="SUPFAM" id="SSF56672">
    <property type="entry name" value="DNA/RNA polymerases"/>
    <property type="match status" value="1"/>
</dbReference>
<dbReference type="InterPro" id="IPR052055">
    <property type="entry name" value="Hepadnavirus_pol/RT"/>
</dbReference>
<reference evidence="2" key="1">
    <citation type="submission" date="2016-04" db="EMBL/GenBank/DDBJ databases">
        <authorList>
            <person name="Nguyen H.D."/>
            <person name="Samba Siva P."/>
            <person name="Cullis J."/>
            <person name="Levesque C.A."/>
            <person name="Hambleton S."/>
        </authorList>
    </citation>
    <scope>NUCLEOTIDE SEQUENCE</scope>
    <source>
        <strain evidence="2">DAOMC 236416</strain>
    </source>
</reference>
<dbReference type="InterPro" id="IPR043502">
    <property type="entry name" value="DNA/RNA_pol_sf"/>
</dbReference>
<feature type="compositionally biased region" description="Polar residues" evidence="1">
    <location>
        <begin position="84"/>
        <end position="96"/>
    </location>
</feature>
<dbReference type="PANTHER" id="PTHR33050">
    <property type="entry name" value="REVERSE TRANSCRIPTASE DOMAIN-CONTAINING PROTEIN"/>
    <property type="match status" value="1"/>
</dbReference>
<protein>
    <recommendedName>
        <fullName evidence="4">Reverse transcriptase domain-containing protein</fullName>
    </recommendedName>
</protein>
<evidence type="ECO:0008006" key="4">
    <source>
        <dbReference type="Google" id="ProtNLM"/>
    </source>
</evidence>
<keyword evidence="3" id="KW-1185">Reference proteome</keyword>
<name>A0A177TAL8_9BASI</name>
<dbReference type="Proteomes" id="UP000077521">
    <property type="component" value="Unassembled WGS sequence"/>
</dbReference>
<feature type="region of interest" description="Disordered" evidence="1">
    <location>
        <begin position="1"/>
        <end position="42"/>
    </location>
</feature>
<gene>
    <name evidence="2" type="ORF">A4X13_0g8119</name>
</gene>
<dbReference type="EMBL" id="LWDF02001261">
    <property type="protein sequence ID" value="KAE8239611.1"/>
    <property type="molecule type" value="Genomic_DNA"/>
</dbReference>
<evidence type="ECO:0000313" key="2">
    <source>
        <dbReference type="EMBL" id="KAE8239611.1"/>
    </source>
</evidence>
<evidence type="ECO:0000256" key="1">
    <source>
        <dbReference type="SAM" id="MobiDB-lite"/>
    </source>
</evidence>
<feature type="compositionally biased region" description="Low complexity" evidence="1">
    <location>
        <begin position="1"/>
        <end position="22"/>
    </location>
</feature>
<organism evidence="2 3">
    <name type="scientific">Tilletia indica</name>
    <dbReference type="NCBI Taxonomy" id="43049"/>
    <lineage>
        <taxon>Eukaryota</taxon>
        <taxon>Fungi</taxon>
        <taxon>Dikarya</taxon>
        <taxon>Basidiomycota</taxon>
        <taxon>Ustilaginomycotina</taxon>
        <taxon>Exobasidiomycetes</taxon>
        <taxon>Tilletiales</taxon>
        <taxon>Tilletiaceae</taxon>
        <taxon>Tilletia</taxon>
    </lineage>
</organism>
<dbReference type="AlphaFoldDB" id="A0A177TAL8"/>
<evidence type="ECO:0000313" key="3">
    <source>
        <dbReference type="Proteomes" id="UP000077521"/>
    </source>
</evidence>